<evidence type="ECO:0000313" key="3">
    <source>
        <dbReference type="EMBL" id="KAK2102816.1"/>
    </source>
</evidence>
<comment type="caution">
    <text evidence="3">The sequence shown here is derived from an EMBL/GenBank/DDBJ whole genome shotgun (WGS) entry which is preliminary data.</text>
</comment>
<feature type="transmembrane region" description="Helical" evidence="2">
    <location>
        <begin position="46"/>
        <end position="63"/>
    </location>
</feature>
<keyword evidence="2" id="KW-0812">Transmembrane</keyword>
<dbReference type="EMBL" id="JASSZA010000009">
    <property type="protein sequence ID" value="KAK2102816.1"/>
    <property type="molecule type" value="Genomic_DNA"/>
</dbReference>
<feature type="compositionally biased region" description="Pro residues" evidence="1">
    <location>
        <begin position="70"/>
        <end position="81"/>
    </location>
</feature>
<feature type="region of interest" description="Disordered" evidence="1">
    <location>
        <begin position="69"/>
        <end position="113"/>
    </location>
</feature>
<feature type="region of interest" description="Disordered" evidence="1">
    <location>
        <begin position="153"/>
        <end position="175"/>
    </location>
</feature>
<dbReference type="Proteomes" id="UP001266305">
    <property type="component" value="Unassembled WGS sequence"/>
</dbReference>
<gene>
    <name evidence="3" type="ORF">P7K49_020483</name>
</gene>
<keyword evidence="2" id="KW-0472">Membrane</keyword>
<protein>
    <submittedName>
        <fullName evidence="3">Uncharacterized protein</fullName>
    </submittedName>
</protein>
<keyword evidence="4" id="KW-1185">Reference proteome</keyword>
<reference evidence="3 4" key="1">
    <citation type="submission" date="2023-05" db="EMBL/GenBank/DDBJ databases">
        <title>B98-5 Cell Line De Novo Hybrid Assembly: An Optical Mapping Approach.</title>
        <authorList>
            <person name="Kananen K."/>
            <person name="Auerbach J.A."/>
            <person name="Kautto E."/>
            <person name="Blachly J.S."/>
        </authorList>
    </citation>
    <scope>NUCLEOTIDE SEQUENCE [LARGE SCALE GENOMIC DNA]</scope>
    <source>
        <strain evidence="3">B95-8</strain>
        <tissue evidence="3">Cell line</tissue>
    </source>
</reference>
<feature type="region of interest" description="Disordered" evidence="1">
    <location>
        <begin position="1"/>
        <end position="21"/>
    </location>
</feature>
<keyword evidence="2" id="KW-1133">Transmembrane helix</keyword>
<sequence length="228" mass="24614">MGEREAMAGQGSSGGAPCKLPTVPGLPRSAMPASSTVHVLQLLRELLAFVLLSYTVLIGALLLRHRRARPPPPASRLPPNPTHRGTPLKSRPEPRLRPPPQRRGAGLSSAPSGPLRQLVAWRGRYDRCPKPRPLPPHQPYPDYFLGWGRGGRAPPRAHEATSLPACASGVPPPRDGGSEELAIAPRNLTVQVLLQPRTLRPAHGARFAYMLVPRRPSRAAASLPARDD</sequence>
<proteinExistence type="predicted"/>
<organism evidence="3 4">
    <name type="scientific">Saguinus oedipus</name>
    <name type="common">Cotton-top tamarin</name>
    <name type="synonym">Oedipomidas oedipus</name>
    <dbReference type="NCBI Taxonomy" id="9490"/>
    <lineage>
        <taxon>Eukaryota</taxon>
        <taxon>Metazoa</taxon>
        <taxon>Chordata</taxon>
        <taxon>Craniata</taxon>
        <taxon>Vertebrata</taxon>
        <taxon>Euteleostomi</taxon>
        <taxon>Mammalia</taxon>
        <taxon>Eutheria</taxon>
        <taxon>Euarchontoglires</taxon>
        <taxon>Primates</taxon>
        <taxon>Haplorrhini</taxon>
        <taxon>Platyrrhini</taxon>
        <taxon>Cebidae</taxon>
        <taxon>Callitrichinae</taxon>
        <taxon>Saguinus</taxon>
    </lineage>
</organism>
<accession>A0ABQ9V119</accession>
<evidence type="ECO:0000313" key="4">
    <source>
        <dbReference type="Proteomes" id="UP001266305"/>
    </source>
</evidence>
<evidence type="ECO:0000256" key="2">
    <source>
        <dbReference type="SAM" id="Phobius"/>
    </source>
</evidence>
<evidence type="ECO:0000256" key="1">
    <source>
        <dbReference type="SAM" id="MobiDB-lite"/>
    </source>
</evidence>
<name>A0ABQ9V119_SAGOE</name>